<dbReference type="Proteomes" id="UP001150924">
    <property type="component" value="Unassembled WGS sequence"/>
</dbReference>
<evidence type="ECO:0008006" key="3">
    <source>
        <dbReference type="Google" id="ProtNLM"/>
    </source>
</evidence>
<name>A0A9X3J3H8_9BACT</name>
<evidence type="ECO:0000313" key="1">
    <source>
        <dbReference type="EMBL" id="MCY1012839.1"/>
    </source>
</evidence>
<gene>
    <name evidence="1" type="ORF">OV079_46350</name>
</gene>
<dbReference type="RefSeq" id="WP_267776381.1">
    <property type="nucleotide sequence ID" value="NZ_JAPNKE010000002.1"/>
</dbReference>
<accession>A0A9X3J3H8</accession>
<comment type="caution">
    <text evidence="1">The sequence shown here is derived from an EMBL/GenBank/DDBJ whole genome shotgun (WGS) entry which is preliminary data.</text>
</comment>
<protein>
    <recommendedName>
        <fullName evidence="3">DUF4276 family protein</fullName>
    </recommendedName>
</protein>
<reference evidence="1" key="1">
    <citation type="submission" date="2022-11" db="EMBL/GenBank/DDBJ databases">
        <title>Minimal conservation of predation-associated metabolite biosynthetic gene clusters underscores biosynthetic potential of Myxococcota including descriptions for ten novel species: Archangium lansinium sp. nov., Myxococcus landrumus sp. nov., Nannocystis bai.</title>
        <authorList>
            <person name="Ahearne A."/>
            <person name="Stevens C."/>
            <person name="Phillips K."/>
        </authorList>
    </citation>
    <scope>NUCLEOTIDE SEQUENCE</scope>
    <source>
        <strain evidence="1">Na p29</strain>
    </source>
</reference>
<dbReference type="AlphaFoldDB" id="A0A9X3J3H8"/>
<keyword evidence="2" id="KW-1185">Reference proteome</keyword>
<sequence length="177" mass="20734">MSELAVLFEDDAHESMLRQLLRRVYGLTPPRVRYRRCVDCNGVEKAVREEVQYLRSKNFQKDRALLVVIDADRFGVEGRKRRFDQLLEAAGLSGRQDGERIAYVVPRLEAENWYVHFCCPERRPVSEEQDFKGDTDWRRLEANLGAAARELARAWPRATKEELPSIRDARLELKRVM</sequence>
<proteinExistence type="predicted"/>
<organism evidence="1 2">
    <name type="scientific">Nannocystis pusilla</name>
    <dbReference type="NCBI Taxonomy" id="889268"/>
    <lineage>
        <taxon>Bacteria</taxon>
        <taxon>Pseudomonadati</taxon>
        <taxon>Myxococcota</taxon>
        <taxon>Polyangia</taxon>
        <taxon>Nannocystales</taxon>
        <taxon>Nannocystaceae</taxon>
        <taxon>Nannocystis</taxon>
    </lineage>
</organism>
<dbReference type="EMBL" id="JAPNKE010000002">
    <property type="protein sequence ID" value="MCY1012839.1"/>
    <property type="molecule type" value="Genomic_DNA"/>
</dbReference>
<evidence type="ECO:0000313" key="2">
    <source>
        <dbReference type="Proteomes" id="UP001150924"/>
    </source>
</evidence>